<reference evidence="1" key="1">
    <citation type="submission" date="2023-01" db="EMBL/GenBank/DDBJ databases">
        <title>Genome sequencing of Photorhabdus bodei 09-20.</title>
        <authorList>
            <person name="Kalindamar S."/>
            <person name="Kumru S."/>
        </authorList>
    </citation>
    <scope>NUCLEOTIDE SEQUENCE</scope>
    <source>
        <strain evidence="1">09-20</strain>
    </source>
</reference>
<protein>
    <submittedName>
        <fullName evidence="1">Uncharacterized protein</fullName>
    </submittedName>
</protein>
<evidence type="ECO:0000313" key="1">
    <source>
        <dbReference type="EMBL" id="MDB6374145.1"/>
    </source>
</evidence>
<name>A0AAW6BQK5_9GAMM</name>
<organism evidence="1 2">
    <name type="scientific">Photorhabdus bodei</name>
    <dbReference type="NCBI Taxonomy" id="2029681"/>
    <lineage>
        <taxon>Bacteria</taxon>
        <taxon>Pseudomonadati</taxon>
        <taxon>Pseudomonadota</taxon>
        <taxon>Gammaproteobacteria</taxon>
        <taxon>Enterobacterales</taxon>
        <taxon>Morganellaceae</taxon>
        <taxon>Photorhabdus</taxon>
    </lineage>
</organism>
<sequence>MEVSLQREFIIAAELVNRYANGMLLSTLFFHEALNRDAKKDRHLYSVAVIFLCPLLSRFNLKRKREGKENEN</sequence>
<dbReference type="EMBL" id="JAQMFO010000037">
    <property type="protein sequence ID" value="MDB6374145.1"/>
    <property type="molecule type" value="Genomic_DNA"/>
</dbReference>
<dbReference type="RefSeq" id="WP_228901679.1">
    <property type="nucleotide sequence ID" value="NZ_CAWQNU010000340.1"/>
</dbReference>
<accession>A0AAW6BQK5</accession>
<proteinExistence type="predicted"/>
<comment type="caution">
    <text evidence="1">The sequence shown here is derived from an EMBL/GenBank/DDBJ whole genome shotgun (WGS) entry which is preliminary data.</text>
</comment>
<dbReference type="Proteomes" id="UP001212996">
    <property type="component" value="Unassembled WGS sequence"/>
</dbReference>
<gene>
    <name evidence="1" type="ORF">PH362_20015</name>
</gene>
<dbReference type="AlphaFoldDB" id="A0AAW6BQK5"/>
<evidence type="ECO:0000313" key="2">
    <source>
        <dbReference type="Proteomes" id="UP001212996"/>
    </source>
</evidence>